<name>A0A0A9HVB6_ARUDO</name>
<protein>
    <submittedName>
        <fullName evidence="2">Uncharacterized protein</fullName>
    </submittedName>
</protein>
<reference evidence="2" key="2">
    <citation type="journal article" date="2015" name="Data Brief">
        <title>Shoot transcriptome of the giant reed, Arundo donax.</title>
        <authorList>
            <person name="Barrero R.A."/>
            <person name="Guerrero F.D."/>
            <person name="Moolhuijzen P."/>
            <person name="Goolsby J.A."/>
            <person name="Tidwell J."/>
            <person name="Bellgard S.E."/>
            <person name="Bellgard M.I."/>
        </authorList>
    </citation>
    <scope>NUCLEOTIDE SEQUENCE</scope>
    <source>
        <tissue evidence="2">Shoot tissue taken approximately 20 cm above the soil surface</tissue>
    </source>
</reference>
<proteinExistence type="predicted"/>
<dbReference type="EMBL" id="GBRH01161033">
    <property type="protein sequence ID" value="JAE36863.1"/>
    <property type="molecule type" value="Transcribed_RNA"/>
</dbReference>
<accession>A0A0A9HVB6</accession>
<feature type="transmembrane region" description="Helical" evidence="1">
    <location>
        <begin position="6"/>
        <end position="32"/>
    </location>
</feature>
<evidence type="ECO:0000256" key="1">
    <source>
        <dbReference type="SAM" id="Phobius"/>
    </source>
</evidence>
<dbReference type="AlphaFoldDB" id="A0A0A9HVB6"/>
<evidence type="ECO:0000313" key="2">
    <source>
        <dbReference type="EMBL" id="JAE36863.1"/>
    </source>
</evidence>
<keyword evidence="1" id="KW-1133">Transmembrane helix</keyword>
<sequence length="76" mass="8802">MYSLNVVFLLMDTILNIMVRLLVNCTALLFSLMDFQHFPCKITCNYWLGLINSHFKTFSLFPGTEWLSLFFGAAPM</sequence>
<reference evidence="2" key="1">
    <citation type="submission" date="2014-09" db="EMBL/GenBank/DDBJ databases">
        <authorList>
            <person name="Magalhaes I.L.F."/>
            <person name="Oliveira U."/>
            <person name="Santos F.R."/>
            <person name="Vidigal T.H.D.A."/>
            <person name="Brescovit A.D."/>
            <person name="Santos A.J."/>
        </authorList>
    </citation>
    <scope>NUCLEOTIDE SEQUENCE</scope>
    <source>
        <tissue evidence="2">Shoot tissue taken approximately 20 cm above the soil surface</tissue>
    </source>
</reference>
<keyword evidence="1" id="KW-0472">Membrane</keyword>
<organism evidence="2">
    <name type="scientific">Arundo donax</name>
    <name type="common">Giant reed</name>
    <name type="synonym">Donax arundinaceus</name>
    <dbReference type="NCBI Taxonomy" id="35708"/>
    <lineage>
        <taxon>Eukaryota</taxon>
        <taxon>Viridiplantae</taxon>
        <taxon>Streptophyta</taxon>
        <taxon>Embryophyta</taxon>
        <taxon>Tracheophyta</taxon>
        <taxon>Spermatophyta</taxon>
        <taxon>Magnoliopsida</taxon>
        <taxon>Liliopsida</taxon>
        <taxon>Poales</taxon>
        <taxon>Poaceae</taxon>
        <taxon>PACMAD clade</taxon>
        <taxon>Arundinoideae</taxon>
        <taxon>Arundineae</taxon>
        <taxon>Arundo</taxon>
    </lineage>
</organism>
<keyword evidence="1" id="KW-0812">Transmembrane</keyword>